<dbReference type="InterPro" id="IPR036250">
    <property type="entry name" value="AcylCo_DH-like_C"/>
</dbReference>
<proteinExistence type="inferred from homology"/>
<dbReference type="Pfam" id="PF02770">
    <property type="entry name" value="Acyl-CoA_dh_M"/>
    <property type="match status" value="1"/>
</dbReference>
<dbReference type="PANTHER" id="PTHR43884:SF12">
    <property type="entry name" value="ISOVALERYL-COA DEHYDROGENASE, MITOCHONDRIAL-RELATED"/>
    <property type="match status" value="1"/>
</dbReference>
<evidence type="ECO:0000259" key="5">
    <source>
        <dbReference type="Pfam" id="PF00441"/>
    </source>
</evidence>
<dbReference type="AlphaFoldDB" id="A0A0L1MM13"/>
<dbReference type="InterPro" id="IPR009075">
    <property type="entry name" value="AcylCo_DH/oxidase_C"/>
</dbReference>
<dbReference type="GO" id="GO:0003995">
    <property type="term" value="F:acyl-CoA dehydrogenase activity"/>
    <property type="evidence" value="ECO:0007669"/>
    <property type="project" value="TreeGrafter"/>
</dbReference>
<dbReference type="PANTHER" id="PTHR43884">
    <property type="entry name" value="ACYL-COA DEHYDROGENASE"/>
    <property type="match status" value="1"/>
</dbReference>
<dbReference type="SUPFAM" id="SSF56645">
    <property type="entry name" value="Acyl-CoA dehydrogenase NM domain-like"/>
    <property type="match status" value="1"/>
</dbReference>
<keyword evidence="3 4" id="KW-0274">FAD</keyword>
<accession>A0A0L1MM13</accession>
<reference evidence="7 8" key="1">
    <citation type="submission" date="2015-06" db="EMBL/GenBank/DDBJ databases">
        <authorList>
            <person name="Hoefler B.C."/>
            <person name="Straight P.D."/>
        </authorList>
    </citation>
    <scope>NUCLEOTIDE SEQUENCE [LARGE SCALE GENOMIC DNA]</scope>
    <source>
        <strain evidence="7 8">Riq4</strain>
    </source>
</reference>
<keyword evidence="2 4" id="KW-0285">Flavoprotein</keyword>
<dbReference type="Gene3D" id="1.20.140.10">
    <property type="entry name" value="Butyryl-CoA Dehydrogenase, subunit A, domain 3"/>
    <property type="match status" value="1"/>
</dbReference>
<dbReference type="OrthoDB" id="9775090at2"/>
<evidence type="ECO:0000256" key="2">
    <source>
        <dbReference type="ARBA" id="ARBA00022630"/>
    </source>
</evidence>
<protein>
    <submittedName>
        <fullName evidence="7">Acyl-CoA dehydrogenase</fullName>
    </submittedName>
</protein>
<dbReference type="Pfam" id="PF00441">
    <property type="entry name" value="Acyl-CoA_dh_1"/>
    <property type="match status" value="1"/>
</dbReference>
<evidence type="ECO:0000313" key="8">
    <source>
        <dbReference type="Proteomes" id="UP000036955"/>
    </source>
</evidence>
<dbReference type="InterPro" id="IPR009100">
    <property type="entry name" value="AcylCoA_DH/oxidase_NM_dom_sf"/>
</dbReference>
<evidence type="ECO:0000259" key="6">
    <source>
        <dbReference type="Pfam" id="PF02770"/>
    </source>
</evidence>
<evidence type="ECO:0000256" key="3">
    <source>
        <dbReference type="ARBA" id="ARBA00022827"/>
    </source>
</evidence>
<evidence type="ECO:0000313" key="7">
    <source>
        <dbReference type="EMBL" id="KNH29537.1"/>
    </source>
</evidence>
<sequence length="372" mass="41970">MSDITRRYPQLYALSERLLAAGQLEENNLQLAIAYLDDPELRSLACIGIPSRFNPWETPAFSNVSYPRHLQIIEYLSRTDASAMMLFPGASLSTRAILSLGNEQQQTRFFACFAERPAWTFFAVTEPEIGSDAGAISTELTHSEQGWRLNGTKKLIGGAMLASAGLVFARYQQSQRLVMVFPDDAEPALLREPLGTVGLAGAGLTRLTFKDYRVEEDDILGHERRELLQGLNSLSLVFERHRPMVAAMALGTTFGLLTALETRPLPTMARRSVARLWRKYHAIYQQMLTVAEGYSNGQHQHALTSQLKRNATRLVEEAACHLPHWLNHDDWLEDRLLRKRYRDSFAFEYMEGTSNIHLLNSFRPPATQGTSL</sequence>
<comment type="caution">
    <text evidence="7">The sequence shown here is derived from an EMBL/GenBank/DDBJ whole genome shotgun (WGS) entry which is preliminary data.</text>
</comment>
<organism evidence="7 8">
    <name type="scientific">Pseudomonas syringae</name>
    <dbReference type="NCBI Taxonomy" id="317"/>
    <lineage>
        <taxon>Bacteria</taxon>
        <taxon>Pseudomonadati</taxon>
        <taxon>Pseudomonadota</taxon>
        <taxon>Gammaproteobacteria</taxon>
        <taxon>Pseudomonadales</taxon>
        <taxon>Pseudomonadaceae</taxon>
        <taxon>Pseudomonas</taxon>
    </lineage>
</organism>
<dbReference type="InterPro" id="IPR046373">
    <property type="entry name" value="Acyl-CoA_Oxase/DH_mid-dom_sf"/>
</dbReference>
<comment type="similarity">
    <text evidence="1 4">Belongs to the acyl-CoA dehydrogenase family.</text>
</comment>
<dbReference type="Gene3D" id="2.40.110.10">
    <property type="entry name" value="Butyryl-CoA Dehydrogenase, subunit A, domain 2"/>
    <property type="match status" value="1"/>
</dbReference>
<feature type="domain" description="Acyl-CoA dehydrogenase/oxidase C-terminal" evidence="5">
    <location>
        <begin position="230"/>
        <end position="359"/>
    </location>
</feature>
<dbReference type="PATRIC" id="fig|317.197.peg.3827"/>
<keyword evidence="4" id="KW-0560">Oxidoreductase</keyword>
<dbReference type="InterPro" id="IPR006091">
    <property type="entry name" value="Acyl-CoA_Oxase/DH_mid-dom"/>
</dbReference>
<evidence type="ECO:0000256" key="1">
    <source>
        <dbReference type="ARBA" id="ARBA00009347"/>
    </source>
</evidence>
<gene>
    <name evidence="7" type="ORF">ACS77_02345</name>
</gene>
<dbReference type="EMBL" id="LFQK01000004">
    <property type="protein sequence ID" value="KNH29537.1"/>
    <property type="molecule type" value="Genomic_DNA"/>
</dbReference>
<dbReference type="Proteomes" id="UP000036955">
    <property type="component" value="Unassembled WGS sequence"/>
</dbReference>
<name>A0A0L1MM13_PSESX</name>
<evidence type="ECO:0000256" key="4">
    <source>
        <dbReference type="RuleBase" id="RU362125"/>
    </source>
</evidence>
<dbReference type="SUPFAM" id="SSF47203">
    <property type="entry name" value="Acyl-CoA dehydrogenase C-terminal domain-like"/>
    <property type="match status" value="1"/>
</dbReference>
<feature type="domain" description="Acyl-CoA oxidase/dehydrogenase middle" evidence="6">
    <location>
        <begin position="122"/>
        <end position="211"/>
    </location>
</feature>
<comment type="cofactor">
    <cofactor evidence="4">
        <name>FAD</name>
        <dbReference type="ChEBI" id="CHEBI:57692"/>
    </cofactor>
</comment>